<reference evidence="2" key="2">
    <citation type="submission" date="2012-06" db="EMBL/GenBank/DDBJ databases">
        <authorList>
            <person name="Yu Y."/>
            <person name="Currie J."/>
            <person name="Lomeli R."/>
            <person name="Angelova A."/>
            <person name="Collura K."/>
            <person name="Wissotski M."/>
            <person name="Campos D."/>
            <person name="Kudrna D."/>
            <person name="Golser W."/>
            <person name="Ashely E."/>
            <person name="Descour A."/>
            <person name="Fernandes J."/>
            <person name="Soderlund C."/>
            <person name="Walbot V."/>
        </authorList>
    </citation>
    <scope>NUCLEOTIDE SEQUENCE</scope>
    <source>
        <strain evidence="2">B73</strain>
    </source>
</reference>
<dbReference type="AlphaFoldDB" id="C4J139"/>
<protein>
    <submittedName>
        <fullName evidence="2">Uncharacterized protein</fullName>
    </submittedName>
</protein>
<reference evidence="2" key="1">
    <citation type="journal article" date="2009" name="PLoS Genet.">
        <title>Sequencing, mapping, and analysis of 27,455 maize full-length cDNAs.</title>
        <authorList>
            <person name="Soderlund C."/>
            <person name="Descour A."/>
            <person name="Kudrna D."/>
            <person name="Bomhoff M."/>
            <person name="Boyd L."/>
            <person name="Currie J."/>
            <person name="Angelova A."/>
            <person name="Collura K."/>
            <person name="Wissotski M."/>
            <person name="Ashley E."/>
            <person name="Morrow D."/>
            <person name="Fernandes J."/>
            <person name="Walbot V."/>
            <person name="Yu Y."/>
        </authorList>
    </citation>
    <scope>NUCLEOTIDE SEQUENCE</scope>
    <source>
        <strain evidence="2">B73</strain>
    </source>
</reference>
<accession>C4J139</accession>
<dbReference type="EMBL" id="BT084536">
    <property type="protein sequence ID" value="ACR34889.1"/>
    <property type="molecule type" value="mRNA"/>
</dbReference>
<organism evidence="2">
    <name type="scientific">Zea mays</name>
    <name type="common">Maize</name>
    <dbReference type="NCBI Taxonomy" id="4577"/>
    <lineage>
        <taxon>Eukaryota</taxon>
        <taxon>Viridiplantae</taxon>
        <taxon>Streptophyta</taxon>
        <taxon>Embryophyta</taxon>
        <taxon>Tracheophyta</taxon>
        <taxon>Spermatophyta</taxon>
        <taxon>Magnoliopsida</taxon>
        <taxon>Liliopsida</taxon>
        <taxon>Poales</taxon>
        <taxon>Poaceae</taxon>
        <taxon>PACMAD clade</taxon>
        <taxon>Panicoideae</taxon>
        <taxon>Andropogonodae</taxon>
        <taxon>Andropogoneae</taxon>
        <taxon>Tripsacinae</taxon>
        <taxon>Zea</taxon>
    </lineage>
</organism>
<name>C4J139_MAIZE</name>
<feature type="region of interest" description="Disordered" evidence="1">
    <location>
        <begin position="51"/>
        <end position="84"/>
    </location>
</feature>
<proteinExistence type="evidence at transcript level"/>
<sequence>MRPLEFHNSTALNGNGYVQVQCLLSGHFVRQISGFSGSIWLSHNGQFINASGGARSSSSPPPAAAARASRAPLAGERMPALSHR</sequence>
<evidence type="ECO:0000313" key="2">
    <source>
        <dbReference type="EMBL" id="ACR34889.1"/>
    </source>
</evidence>
<feature type="compositionally biased region" description="Low complexity" evidence="1">
    <location>
        <begin position="51"/>
        <end position="75"/>
    </location>
</feature>
<evidence type="ECO:0000256" key="1">
    <source>
        <dbReference type="SAM" id="MobiDB-lite"/>
    </source>
</evidence>